<feature type="domain" description="RNA polymerase sigma-70 region 2" evidence="5">
    <location>
        <begin position="23"/>
        <end position="87"/>
    </location>
</feature>
<evidence type="ECO:0000313" key="9">
    <source>
        <dbReference type="Proteomes" id="UP000254518"/>
    </source>
</evidence>
<dbReference type="Gene3D" id="1.10.1740.10">
    <property type="match status" value="1"/>
</dbReference>
<comment type="similarity">
    <text evidence="1">Belongs to the sigma-70 factor family. ECF subfamily.</text>
</comment>
<keyword evidence="3" id="KW-0731">Sigma factor</keyword>
<comment type="caution">
    <text evidence="8">The sequence shown here is derived from an EMBL/GenBank/DDBJ whole genome shotgun (WGS) entry which is preliminary data.</text>
</comment>
<dbReference type="Pfam" id="PF04542">
    <property type="entry name" value="Sigma70_r2"/>
    <property type="match status" value="1"/>
</dbReference>
<dbReference type="PANTHER" id="PTHR43133:SF46">
    <property type="entry name" value="RNA POLYMERASE SIGMA-70 FACTOR ECF SUBFAMILY"/>
    <property type="match status" value="1"/>
</dbReference>
<dbReference type="InterPro" id="IPR013249">
    <property type="entry name" value="RNA_pol_sigma70_r4_t2"/>
</dbReference>
<dbReference type="GO" id="GO:0003677">
    <property type="term" value="F:DNA binding"/>
    <property type="evidence" value="ECO:0007669"/>
    <property type="project" value="InterPro"/>
</dbReference>
<feature type="domain" description="RNA polymerase sigma factor 70 region 4 type 2" evidence="6">
    <location>
        <begin position="117"/>
        <end position="167"/>
    </location>
</feature>
<reference evidence="8" key="3">
    <citation type="submission" date="2019-07" db="EMBL/GenBank/DDBJ databases">
        <authorList>
            <person name="Whitman W."/>
            <person name="Huntemann M."/>
            <person name="Clum A."/>
            <person name="Pillay M."/>
            <person name="Palaniappan K."/>
            <person name="Varghese N."/>
            <person name="Mikhailova N."/>
            <person name="Stamatis D."/>
            <person name="Reddy T."/>
            <person name="Daum C."/>
            <person name="Shapiro N."/>
            <person name="Ivanova N."/>
            <person name="Kyrpides N."/>
            <person name="Woyke T."/>
        </authorList>
    </citation>
    <scope>NUCLEOTIDE SEQUENCE</scope>
    <source>
        <strain evidence="8">CGMCC 1.5380</strain>
    </source>
</reference>
<dbReference type="GO" id="GO:0016987">
    <property type="term" value="F:sigma factor activity"/>
    <property type="evidence" value="ECO:0007669"/>
    <property type="project" value="UniProtKB-KW"/>
</dbReference>
<dbReference type="InterPro" id="IPR036388">
    <property type="entry name" value="WH-like_DNA-bd_sf"/>
</dbReference>
<accession>A0A562PU22</accession>
<dbReference type="InterPro" id="IPR007627">
    <property type="entry name" value="RNA_pol_sigma70_r2"/>
</dbReference>
<sequence>MNLYSMSYEKSTLCEENHFRDFYLKHLQSANNFAYYKCGDEEAALDLVQDAFTKIWENCSKIDFSKVKTYLFTCINNLFLNNIKHQKVVLRYVKDASNLDTNNQSPEYLFEEEEFKQKLTKAIASLSEVQREVFLLNRIEGKKYREIAELLDISQKTVEKRMSGALQILKAQIENI</sequence>
<evidence type="ECO:0000259" key="5">
    <source>
        <dbReference type="Pfam" id="PF04542"/>
    </source>
</evidence>
<keyword evidence="4" id="KW-0804">Transcription</keyword>
<dbReference type="AlphaFoldDB" id="A0A562PU22"/>
<dbReference type="EMBL" id="QQBA01000006">
    <property type="protein sequence ID" value="RDI55016.1"/>
    <property type="molecule type" value="Genomic_DNA"/>
</dbReference>
<reference evidence="8 10" key="1">
    <citation type="journal article" date="2015" name="Stand. Genomic Sci.">
        <title>Genomic Encyclopedia of Bacterial and Archaeal Type Strains, Phase III: the genomes of soil and plant-associated and newly described type strains.</title>
        <authorList>
            <person name="Whitman W.B."/>
            <person name="Woyke T."/>
            <person name="Klenk H.P."/>
            <person name="Zhou Y."/>
            <person name="Lilburn T.G."/>
            <person name="Beck B.J."/>
            <person name="De Vos P."/>
            <person name="Vandamme P."/>
            <person name="Eisen J.A."/>
            <person name="Garrity G."/>
            <person name="Hugenholtz P."/>
            <person name="Kyrpides N.C."/>
        </authorList>
    </citation>
    <scope>NUCLEOTIDE SEQUENCE [LARGE SCALE GENOMIC DNA]</scope>
    <source>
        <strain evidence="8 10">CGMCC 1.5380</strain>
    </source>
</reference>
<evidence type="ECO:0000256" key="3">
    <source>
        <dbReference type="ARBA" id="ARBA00023082"/>
    </source>
</evidence>
<dbReference type="GO" id="GO:0006352">
    <property type="term" value="P:DNA-templated transcription initiation"/>
    <property type="evidence" value="ECO:0007669"/>
    <property type="project" value="InterPro"/>
</dbReference>
<dbReference type="Gene3D" id="1.10.10.10">
    <property type="entry name" value="Winged helix-like DNA-binding domain superfamily/Winged helix DNA-binding domain"/>
    <property type="match status" value="1"/>
</dbReference>
<evidence type="ECO:0000256" key="2">
    <source>
        <dbReference type="ARBA" id="ARBA00023015"/>
    </source>
</evidence>
<dbReference type="InterPro" id="IPR013325">
    <property type="entry name" value="RNA_pol_sigma_r2"/>
</dbReference>
<dbReference type="EMBL" id="VLKX01000006">
    <property type="protein sequence ID" value="TWI47924.1"/>
    <property type="molecule type" value="Genomic_DNA"/>
</dbReference>
<organism evidence="8 10">
    <name type="scientific">Flavobacterium glaciei</name>
    <dbReference type="NCBI Taxonomy" id="386300"/>
    <lineage>
        <taxon>Bacteria</taxon>
        <taxon>Pseudomonadati</taxon>
        <taxon>Bacteroidota</taxon>
        <taxon>Flavobacteriia</taxon>
        <taxon>Flavobacteriales</taxon>
        <taxon>Flavobacteriaceae</taxon>
        <taxon>Flavobacterium</taxon>
    </lineage>
</organism>
<dbReference type="SUPFAM" id="SSF88946">
    <property type="entry name" value="Sigma2 domain of RNA polymerase sigma factors"/>
    <property type="match status" value="1"/>
</dbReference>
<keyword evidence="2" id="KW-0805">Transcription regulation</keyword>
<protein>
    <submittedName>
        <fullName evidence="8">RNA polymerase sigma-70 factor (ECF subfamily)</fullName>
    </submittedName>
</protein>
<reference evidence="7 9" key="2">
    <citation type="submission" date="2018-07" db="EMBL/GenBank/DDBJ databases">
        <title>Genomic Encyclopedia of Type Strains, Phase IV (KMG-IV): sequencing the most valuable type-strain genomes for metagenomic binning, comparative biology and taxonomic classification.</title>
        <authorList>
            <person name="Goeker M."/>
        </authorList>
    </citation>
    <scope>NUCLEOTIDE SEQUENCE [LARGE SCALE GENOMIC DNA]</scope>
    <source>
        <strain evidence="7 9">DSM 19728</strain>
    </source>
</reference>
<dbReference type="NCBIfam" id="TIGR02937">
    <property type="entry name" value="sigma70-ECF"/>
    <property type="match status" value="1"/>
</dbReference>
<dbReference type="NCBIfam" id="TIGR02985">
    <property type="entry name" value="Sig70_bacteroi1"/>
    <property type="match status" value="1"/>
</dbReference>
<evidence type="ECO:0000256" key="1">
    <source>
        <dbReference type="ARBA" id="ARBA00010641"/>
    </source>
</evidence>
<name>A0A562PU22_9FLAO</name>
<evidence type="ECO:0000313" key="10">
    <source>
        <dbReference type="Proteomes" id="UP000321392"/>
    </source>
</evidence>
<keyword evidence="9" id="KW-1185">Reference proteome</keyword>
<dbReference type="Proteomes" id="UP000254518">
    <property type="component" value="Unassembled WGS sequence"/>
</dbReference>
<dbReference type="InterPro" id="IPR014284">
    <property type="entry name" value="RNA_pol_sigma-70_dom"/>
</dbReference>
<dbReference type="InterPro" id="IPR039425">
    <property type="entry name" value="RNA_pol_sigma-70-like"/>
</dbReference>
<dbReference type="CDD" id="cd06171">
    <property type="entry name" value="Sigma70_r4"/>
    <property type="match status" value="1"/>
</dbReference>
<dbReference type="PANTHER" id="PTHR43133">
    <property type="entry name" value="RNA POLYMERASE ECF-TYPE SIGMA FACTO"/>
    <property type="match status" value="1"/>
</dbReference>
<dbReference type="SUPFAM" id="SSF88659">
    <property type="entry name" value="Sigma3 and sigma4 domains of RNA polymerase sigma factors"/>
    <property type="match status" value="1"/>
</dbReference>
<dbReference type="Pfam" id="PF08281">
    <property type="entry name" value="Sigma70_r4_2"/>
    <property type="match status" value="1"/>
</dbReference>
<dbReference type="InterPro" id="IPR014327">
    <property type="entry name" value="RNA_pol_sigma70_bacteroid"/>
</dbReference>
<proteinExistence type="inferred from homology"/>
<dbReference type="Proteomes" id="UP000321392">
    <property type="component" value="Unassembled WGS sequence"/>
</dbReference>
<evidence type="ECO:0000256" key="4">
    <source>
        <dbReference type="ARBA" id="ARBA00023163"/>
    </source>
</evidence>
<evidence type="ECO:0000259" key="6">
    <source>
        <dbReference type="Pfam" id="PF08281"/>
    </source>
</evidence>
<dbReference type="InterPro" id="IPR013324">
    <property type="entry name" value="RNA_pol_sigma_r3/r4-like"/>
</dbReference>
<evidence type="ECO:0000313" key="7">
    <source>
        <dbReference type="EMBL" id="RDI55016.1"/>
    </source>
</evidence>
<gene>
    <name evidence="7" type="ORF">DFR66_106124</name>
    <name evidence="8" type="ORF">IQ02_01511</name>
</gene>
<evidence type="ECO:0000313" key="8">
    <source>
        <dbReference type="EMBL" id="TWI47924.1"/>
    </source>
</evidence>